<keyword evidence="2" id="KW-1185">Reference proteome</keyword>
<evidence type="ECO:0000313" key="2">
    <source>
        <dbReference type="Proteomes" id="UP001066276"/>
    </source>
</evidence>
<protein>
    <submittedName>
        <fullName evidence="1">Uncharacterized protein</fullName>
    </submittedName>
</protein>
<name>A0AAV7MIN4_PLEWA</name>
<accession>A0AAV7MIN4</accession>
<evidence type="ECO:0000313" key="1">
    <source>
        <dbReference type="EMBL" id="KAJ1103358.1"/>
    </source>
</evidence>
<organism evidence="1 2">
    <name type="scientific">Pleurodeles waltl</name>
    <name type="common">Iberian ribbed newt</name>
    <dbReference type="NCBI Taxonomy" id="8319"/>
    <lineage>
        <taxon>Eukaryota</taxon>
        <taxon>Metazoa</taxon>
        <taxon>Chordata</taxon>
        <taxon>Craniata</taxon>
        <taxon>Vertebrata</taxon>
        <taxon>Euteleostomi</taxon>
        <taxon>Amphibia</taxon>
        <taxon>Batrachia</taxon>
        <taxon>Caudata</taxon>
        <taxon>Salamandroidea</taxon>
        <taxon>Salamandridae</taxon>
        <taxon>Pleurodelinae</taxon>
        <taxon>Pleurodeles</taxon>
    </lineage>
</organism>
<dbReference type="EMBL" id="JANPWB010000013">
    <property type="protein sequence ID" value="KAJ1103358.1"/>
    <property type="molecule type" value="Genomic_DNA"/>
</dbReference>
<sequence length="118" mass="13078">MSYAGISKPQCALSAETEIVLAHQARGIDTSSPSARRRRVSKTTESCVGVRLHARVSRTTDGDSSRQPGSVSRHCLKWHAHSLERALCSLYQRVSKALRVRVSKALRVRVSKALRVRV</sequence>
<comment type="caution">
    <text evidence="1">The sequence shown here is derived from an EMBL/GenBank/DDBJ whole genome shotgun (WGS) entry which is preliminary data.</text>
</comment>
<dbReference type="AlphaFoldDB" id="A0AAV7MIN4"/>
<reference evidence="1" key="1">
    <citation type="journal article" date="2022" name="bioRxiv">
        <title>Sequencing and chromosome-scale assembly of the giantPleurodeles waltlgenome.</title>
        <authorList>
            <person name="Brown T."/>
            <person name="Elewa A."/>
            <person name="Iarovenko S."/>
            <person name="Subramanian E."/>
            <person name="Araus A.J."/>
            <person name="Petzold A."/>
            <person name="Susuki M."/>
            <person name="Suzuki K.-i.T."/>
            <person name="Hayashi T."/>
            <person name="Toyoda A."/>
            <person name="Oliveira C."/>
            <person name="Osipova E."/>
            <person name="Leigh N.D."/>
            <person name="Simon A."/>
            <person name="Yun M.H."/>
        </authorList>
    </citation>
    <scope>NUCLEOTIDE SEQUENCE</scope>
    <source>
        <strain evidence="1">20211129_DDA</strain>
        <tissue evidence="1">Liver</tissue>
    </source>
</reference>
<gene>
    <name evidence="1" type="ORF">NDU88_000784</name>
</gene>
<dbReference type="Proteomes" id="UP001066276">
    <property type="component" value="Chromosome 9"/>
</dbReference>
<proteinExistence type="predicted"/>